<reference evidence="1 2" key="1">
    <citation type="submission" date="2015-04" db="EMBL/GenBank/DDBJ databases">
        <title>Lasius niger genome sequencing.</title>
        <authorList>
            <person name="Konorov E.A."/>
            <person name="Nikitin M.A."/>
            <person name="Kirill M.V."/>
            <person name="Chang P."/>
        </authorList>
    </citation>
    <scope>NUCLEOTIDE SEQUENCE [LARGE SCALE GENOMIC DNA]</scope>
    <source>
        <tissue evidence="1">Whole</tissue>
    </source>
</reference>
<dbReference type="PaxDb" id="67767-A0A0J7KL36"/>
<dbReference type="AlphaFoldDB" id="A0A0J7KL36"/>
<evidence type="ECO:0000313" key="1">
    <source>
        <dbReference type="EMBL" id="KMQ90946.1"/>
    </source>
</evidence>
<sequence>MIFTGRSVDALDEMRGTSRGAGAGAGGVVRSVVDGGRRDASAVAIAAGWFSSLRRPGKKSKKNLNQKQAKSAWDLSVLSTTVSRRARDYRNYSDYAD</sequence>
<dbReference type="Proteomes" id="UP000036403">
    <property type="component" value="Unassembled WGS sequence"/>
</dbReference>
<name>A0A0J7KL36_LASNI</name>
<dbReference type="EMBL" id="LBMM01006088">
    <property type="protein sequence ID" value="KMQ90946.1"/>
    <property type="molecule type" value="Genomic_DNA"/>
</dbReference>
<dbReference type="OrthoDB" id="7572952at2759"/>
<organism evidence="1 2">
    <name type="scientific">Lasius niger</name>
    <name type="common">Black garden ant</name>
    <dbReference type="NCBI Taxonomy" id="67767"/>
    <lineage>
        <taxon>Eukaryota</taxon>
        <taxon>Metazoa</taxon>
        <taxon>Ecdysozoa</taxon>
        <taxon>Arthropoda</taxon>
        <taxon>Hexapoda</taxon>
        <taxon>Insecta</taxon>
        <taxon>Pterygota</taxon>
        <taxon>Neoptera</taxon>
        <taxon>Endopterygota</taxon>
        <taxon>Hymenoptera</taxon>
        <taxon>Apocrita</taxon>
        <taxon>Aculeata</taxon>
        <taxon>Formicoidea</taxon>
        <taxon>Formicidae</taxon>
        <taxon>Formicinae</taxon>
        <taxon>Lasius</taxon>
        <taxon>Lasius</taxon>
    </lineage>
</organism>
<evidence type="ECO:0000313" key="2">
    <source>
        <dbReference type="Proteomes" id="UP000036403"/>
    </source>
</evidence>
<protein>
    <submittedName>
        <fullName evidence="1">Cytohesin-1-like isoform 1 protein</fullName>
    </submittedName>
</protein>
<comment type="caution">
    <text evidence="1">The sequence shown here is derived from an EMBL/GenBank/DDBJ whole genome shotgun (WGS) entry which is preliminary data.</text>
</comment>
<proteinExistence type="predicted"/>
<accession>A0A0J7KL36</accession>
<keyword evidence="2" id="KW-1185">Reference proteome</keyword>
<gene>
    <name evidence="1" type="ORF">RF55_9241</name>
</gene>